<evidence type="ECO:0000256" key="1">
    <source>
        <dbReference type="SAM" id="Phobius"/>
    </source>
</evidence>
<protein>
    <submittedName>
        <fullName evidence="3">Uncharacterized protein</fullName>
    </submittedName>
</protein>
<keyword evidence="4" id="KW-1185">Reference proteome</keyword>
<accession>A0A934SCI9</accession>
<keyword evidence="2" id="KW-0732">Signal</keyword>
<feature type="signal peptide" evidence="2">
    <location>
        <begin position="1"/>
        <end position="16"/>
    </location>
</feature>
<name>A0A934SCI9_9BACT</name>
<dbReference type="Proteomes" id="UP000603141">
    <property type="component" value="Unassembled WGS sequence"/>
</dbReference>
<reference evidence="3" key="1">
    <citation type="submission" date="2021-01" db="EMBL/GenBank/DDBJ databases">
        <title>Modified the classification status of verrucomicrobia.</title>
        <authorList>
            <person name="Feng X."/>
        </authorList>
    </citation>
    <scope>NUCLEOTIDE SEQUENCE</scope>
    <source>
        <strain evidence="3">KCTC 22041</strain>
    </source>
</reference>
<organism evidence="3 4">
    <name type="scientific">Luteolibacter pohnpeiensis</name>
    <dbReference type="NCBI Taxonomy" id="454153"/>
    <lineage>
        <taxon>Bacteria</taxon>
        <taxon>Pseudomonadati</taxon>
        <taxon>Verrucomicrobiota</taxon>
        <taxon>Verrucomicrobiia</taxon>
        <taxon>Verrucomicrobiales</taxon>
        <taxon>Verrucomicrobiaceae</taxon>
        <taxon>Luteolibacter</taxon>
    </lineage>
</organism>
<dbReference type="EMBL" id="JAENIJ010000024">
    <property type="protein sequence ID" value="MBK1883632.1"/>
    <property type="molecule type" value="Genomic_DNA"/>
</dbReference>
<feature type="transmembrane region" description="Helical" evidence="1">
    <location>
        <begin position="343"/>
        <end position="364"/>
    </location>
</feature>
<gene>
    <name evidence="3" type="ORF">JIN85_14510</name>
</gene>
<feature type="chain" id="PRO_5037058820" evidence="2">
    <location>
        <begin position="17"/>
        <end position="584"/>
    </location>
</feature>
<feature type="transmembrane region" description="Helical" evidence="1">
    <location>
        <begin position="309"/>
        <end position="331"/>
    </location>
</feature>
<proteinExistence type="predicted"/>
<dbReference type="AlphaFoldDB" id="A0A934SCI9"/>
<sequence>MRQILLLLLFAITASAQETLIRETMASKTDTYVEVEALFSGASPGGYAPIRVTIVNNQKSSKSIELSFETHSNYIRGNSASSDFSITAPENKTVVKELLVPLVPPSSERSRYSYSGGYLFINLETHLTGDFGNANNSLNLQLATNQPAVLLSEALYTPNGSSLDNATRSSASSGGYTSGAASFATRFDPKQVSDNWLAYSGWDSILMLASEWSQVSAGGQTAILAWVRMGGQLVIYQDHSGSADALGLPVDDPGMGFISLQPNPPGLHLPAEETIDLVGVKSGAQPGHSVIQDAYRSSWPLQNRFGIKLFRYGLFIVVLLIFGILVGPVNLFVFAKSGKRHRLFITTPIISLGASAVMIFLIILQDGFGGNGSRIVLMEVRPDDGQNAAYIHQEQFCRTGVLVSSGFTMDTPAFISPVPIKSSRWARYTEDSSGDFSIQPNGSKMELSGDWFQSRSEHGHVLAAVVSTRGRIEATGSPDSMISTFDFPIQKFYYQDENGAWFRSANISTGKKFQLTPVDFSMVDPEIQKIAASFEGNLPSTFIRLTKRRQHYFAVTADAPGIATHSSIRWKQTTTIITGPIATP</sequence>
<evidence type="ECO:0000313" key="4">
    <source>
        <dbReference type="Proteomes" id="UP000603141"/>
    </source>
</evidence>
<evidence type="ECO:0000256" key="2">
    <source>
        <dbReference type="SAM" id="SignalP"/>
    </source>
</evidence>
<keyword evidence="1" id="KW-1133">Transmembrane helix</keyword>
<comment type="caution">
    <text evidence="3">The sequence shown here is derived from an EMBL/GenBank/DDBJ whole genome shotgun (WGS) entry which is preliminary data.</text>
</comment>
<keyword evidence="1" id="KW-0812">Transmembrane</keyword>
<evidence type="ECO:0000313" key="3">
    <source>
        <dbReference type="EMBL" id="MBK1883632.1"/>
    </source>
</evidence>
<keyword evidence="1" id="KW-0472">Membrane</keyword>